<evidence type="ECO:0000313" key="2">
    <source>
        <dbReference type="EMBL" id="KUG23261.1"/>
    </source>
</evidence>
<protein>
    <recommendedName>
        <fullName evidence="1">Metallo-beta-lactamase domain-containing protein</fullName>
    </recommendedName>
</protein>
<dbReference type="Gene3D" id="3.60.15.10">
    <property type="entry name" value="Ribonuclease Z/Hydroxyacylglutathione hydrolase-like"/>
    <property type="match status" value="1"/>
</dbReference>
<dbReference type="EMBL" id="LNQE01000914">
    <property type="protein sequence ID" value="KUG23261.1"/>
    <property type="molecule type" value="Genomic_DNA"/>
</dbReference>
<dbReference type="PANTHER" id="PTHR42951">
    <property type="entry name" value="METALLO-BETA-LACTAMASE DOMAIN-CONTAINING"/>
    <property type="match status" value="1"/>
</dbReference>
<dbReference type="InterPro" id="IPR036866">
    <property type="entry name" value="RibonucZ/Hydroxyglut_hydro"/>
</dbReference>
<organism evidence="2">
    <name type="scientific">hydrocarbon metagenome</name>
    <dbReference type="NCBI Taxonomy" id="938273"/>
    <lineage>
        <taxon>unclassified sequences</taxon>
        <taxon>metagenomes</taxon>
        <taxon>ecological metagenomes</taxon>
    </lineage>
</organism>
<proteinExistence type="predicted"/>
<feature type="domain" description="Metallo-beta-lactamase" evidence="1">
    <location>
        <begin position="18"/>
        <end position="218"/>
    </location>
</feature>
<dbReference type="PANTHER" id="PTHR42951:SF4">
    <property type="entry name" value="ACYL-COENZYME A THIOESTERASE MBLAC2"/>
    <property type="match status" value="1"/>
</dbReference>
<accession>A0A0W8FQP6</accession>
<dbReference type="InterPro" id="IPR001279">
    <property type="entry name" value="Metallo-B-lactamas"/>
</dbReference>
<dbReference type="SMART" id="SM00849">
    <property type="entry name" value="Lactamase_B"/>
    <property type="match status" value="1"/>
</dbReference>
<gene>
    <name evidence="2" type="ORF">ASZ90_006922</name>
</gene>
<sequence length="296" mass="32867">MIFPSQVKDNLWILGNDYFHFYLIKGNDTCALVEIGISATVDILLEQLSSIGAKPDFLIVTHPHSDHVTGLDFLKRAFPGAGIIAGNGAESFLNHSKAIKSTITEDDYVAKSMASHGLFARRPAITSVPSLSGCTVMKDGNELDLGEVTISFLEAKGHSPGNILVHIPALQAVLVSDSLGNRYPKRGFFPTFFTGYADYVATIDRLSGLNPKFLGLAHNGLFSKDDDIKDIFQKSREAANYVKTYIINDAHDDETIARNLYSHYYIDELTIYSPENILNCCRLLVRRIRELEENYT</sequence>
<evidence type="ECO:0000259" key="1">
    <source>
        <dbReference type="SMART" id="SM00849"/>
    </source>
</evidence>
<dbReference type="InterPro" id="IPR050855">
    <property type="entry name" value="NDM-1-like"/>
</dbReference>
<dbReference type="SUPFAM" id="SSF56281">
    <property type="entry name" value="Metallo-hydrolase/oxidoreductase"/>
    <property type="match status" value="1"/>
</dbReference>
<name>A0A0W8FQP6_9ZZZZ</name>
<comment type="caution">
    <text evidence="2">The sequence shown here is derived from an EMBL/GenBank/DDBJ whole genome shotgun (WGS) entry which is preliminary data.</text>
</comment>
<dbReference type="Pfam" id="PF00753">
    <property type="entry name" value="Lactamase_B"/>
    <property type="match status" value="1"/>
</dbReference>
<reference evidence="2" key="1">
    <citation type="journal article" date="2015" name="Proc. Natl. Acad. Sci. U.S.A.">
        <title>Networks of energetic and metabolic interactions define dynamics in microbial communities.</title>
        <authorList>
            <person name="Embree M."/>
            <person name="Liu J.K."/>
            <person name="Al-Bassam M.M."/>
            <person name="Zengler K."/>
        </authorList>
    </citation>
    <scope>NUCLEOTIDE SEQUENCE</scope>
</reference>
<dbReference type="AlphaFoldDB" id="A0A0W8FQP6"/>